<keyword evidence="2" id="KW-0443">Lipid metabolism</keyword>
<evidence type="ECO:0000256" key="1">
    <source>
        <dbReference type="ARBA" id="ARBA00022801"/>
    </source>
</evidence>
<reference evidence="5" key="1">
    <citation type="journal article" date="2017" name="bioRxiv">
        <title>Conservation of a gene cluster reveals novel cercosporin biosynthetic mechanisms and extends production to the genus Colletotrichum.</title>
        <authorList>
            <person name="de Jonge R."/>
            <person name="Ebert M.K."/>
            <person name="Huitt-Roehl C.R."/>
            <person name="Pal P."/>
            <person name="Suttle J.C."/>
            <person name="Spanner R.E."/>
            <person name="Neubauer J.D."/>
            <person name="Jurick W.M.II."/>
            <person name="Stott K.A."/>
            <person name="Secor G.A."/>
            <person name="Thomma B.P.H.J."/>
            <person name="Van de Peer Y."/>
            <person name="Townsend C.A."/>
            <person name="Bolton M.D."/>
        </authorList>
    </citation>
    <scope>NUCLEOTIDE SEQUENCE [LARGE SCALE GENOMIC DNA]</scope>
    <source>
        <strain evidence="5">CBS538.71</strain>
    </source>
</reference>
<dbReference type="GO" id="GO:0043531">
    <property type="term" value="F:ADP binding"/>
    <property type="evidence" value="ECO:0007669"/>
    <property type="project" value="InterPro"/>
</dbReference>
<dbReference type="SUPFAM" id="SSF52540">
    <property type="entry name" value="P-loop containing nucleoside triphosphate hydrolases"/>
    <property type="match status" value="1"/>
</dbReference>
<dbReference type="Proteomes" id="UP000237631">
    <property type="component" value="Unassembled WGS sequence"/>
</dbReference>
<accession>A0A2S6CJQ8</accession>
<dbReference type="GO" id="GO:0047499">
    <property type="term" value="F:calcium-independent phospholipase A2 activity"/>
    <property type="evidence" value="ECO:0007669"/>
    <property type="project" value="TreeGrafter"/>
</dbReference>
<keyword evidence="2" id="KW-0442">Lipid degradation</keyword>
<organism evidence="4 5">
    <name type="scientific">Cercospora berteroae</name>
    <dbReference type="NCBI Taxonomy" id="357750"/>
    <lineage>
        <taxon>Eukaryota</taxon>
        <taxon>Fungi</taxon>
        <taxon>Dikarya</taxon>
        <taxon>Ascomycota</taxon>
        <taxon>Pezizomycotina</taxon>
        <taxon>Dothideomycetes</taxon>
        <taxon>Dothideomycetidae</taxon>
        <taxon>Mycosphaerellales</taxon>
        <taxon>Mycosphaerellaceae</taxon>
        <taxon>Cercospora</taxon>
    </lineage>
</organism>
<name>A0A2S6CJQ8_9PEZI</name>
<dbReference type="EMBL" id="PNEN01000324">
    <property type="protein sequence ID" value="PPJ59952.1"/>
    <property type="molecule type" value="Genomic_DNA"/>
</dbReference>
<dbReference type="OrthoDB" id="6612291at2759"/>
<sequence length="664" mass="73256">MLGRLEMSVEAAIEAYKELGKKAFPPKRMFSAPASPKGFYSATKLEEAAQHVVRAQCHEETCTHSRGTHSCTHEDRLFRESNSCKTAVLAITKANVDSRPTLFTTYGKSASLANCTIWQVVRATSAATTFFTSMKCGRDEVEFIDAGFGYNNPYEILLEEAKTVFPDATEVRVLSIGTGLGDVVGIKDGRRSILNALKSMASESSKVANRLRDAYNGSPNYFRFNVERGLQDITLGDWEKSSKISAHTKNYWKDQEREILRCAKAFSTNSALLLPDAASIAQPRRDTNDSAQLPELAAPAPAQRGSGVTTERTCVIFDVPRNTNKNYMERQSLVRQLDDLFRPTLPGAHDARAALIGLGGSGKTELATKFAQRYRDCYSQVFWISATSSAQLIAGFVRISELLCLDSVTGLDETVSKVTDSEQKQVELAQRWLVSNSGWLLIIDNVDEDSVLERLAGSILTTGMRGTMLITARNEDLKVGWSTVEVSNMSSEEALALLNSITGATYSSAVANALLEDLGYFALAIDQAATFMSATGYNIMDYHALFREERSSLLEKYPSTQYNVGGKRTVMTTWEISYHRIEQKHPEAAKLFLMLNLLNQNNIDTAIIESRLDAYKDHAHTEDGVRRGYGGPEEMLLRSDSIKRVHTTNSSTGTFLGAAASSKR</sequence>
<evidence type="ECO:0000313" key="4">
    <source>
        <dbReference type="EMBL" id="PPJ59952.1"/>
    </source>
</evidence>
<evidence type="ECO:0000259" key="3">
    <source>
        <dbReference type="Pfam" id="PF00931"/>
    </source>
</evidence>
<dbReference type="AlphaFoldDB" id="A0A2S6CJQ8"/>
<proteinExistence type="predicted"/>
<comment type="caution">
    <text evidence="4">The sequence shown here is derived from an EMBL/GenBank/DDBJ whole genome shotgun (WGS) entry which is preliminary data.</text>
</comment>
<feature type="domain" description="NB-ARC" evidence="3">
    <location>
        <begin position="354"/>
        <end position="502"/>
    </location>
</feature>
<dbReference type="GO" id="GO:0016020">
    <property type="term" value="C:membrane"/>
    <property type="evidence" value="ECO:0007669"/>
    <property type="project" value="TreeGrafter"/>
</dbReference>
<protein>
    <recommendedName>
        <fullName evidence="3">NB-ARC domain-containing protein</fullName>
    </recommendedName>
</protein>
<dbReference type="SUPFAM" id="SSF52151">
    <property type="entry name" value="FabD/lysophospholipase-like"/>
    <property type="match status" value="1"/>
</dbReference>
<keyword evidence="5" id="KW-1185">Reference proteome</keyword>
<evidence type="ECO:0000313" key="5">
    <source>
        <dbReference type="Proteomes" id="UP000237631"/>
    </source>
</evidence>
<dbReference type="Gene3D" id="3.40.50.300">
    <property type="entry name" value="P-loop containing nucleotide triphosphate hydrolases"/>
    <property type="match status" value="1"/>
</dbReference>
<dbReference type="PANTHER" id="PTHR24185">
    <property type="entry name" value="CALCIUM-INDEPENDENT PHOSPHOLIPASE A2-GAMMA"/>
    <property type="match status" value="1"/>
</dbReference>
<dbReference type="InterPro" id="IPR027417">
    <property type="entry name" value="P-loop_NTPase"/>
</dbReference>
<keyword evidence="1" id="KW-0378">Hydrolase</keyword>
<dbReference type="PANTHER" id="PTHR24185:SF1">
    <property type="entry name" value="CALCIUM-INDEPENDENT PHOSPHOLIPASE A2-GAMMA"/>
    <property type="match status" value="1"/>
</dbReference>
<dbReference type="GO" id="GO:0019369">
    <property type="term" value="P:arachidonate metabolic process"/>
    <property type="evidence" value="ECO:0007669"/>
    <property type="project" value="TreeGrafter"/>
</dbReference>
<evidence type="ECO:0000256" key="2">
    <source>
        <dbReference type="ARBA" id="ARBA00022963"/>
    </source>
</evidence>
<dbReference type="InterPro" id="IPR002182">
    <property type="entry name" value="NB-ARC"/>
</dbReference>
<dbReference type="Pfam" id="PF00931">
    <property type="entry name" value="NB-ARC"/>
    <property type="match status" value="1"/>
</dbReference>
<dbReference type="Gene3D" id="3.40.1090.10">
    <property type="entry name" value="Cytosolic phospholipase A2 catalytic domain"/>
    <property type="match status" value="1"/>
</dbReference>
<dbReference type="GO" id="GO:0016042">
    <property type="term" value="P:lipid catabolic process"/>
    <property type="evidence" value="ECO:0007669"/>
    <property type="project" value="UniProtKB-KW"/>
</dbReference>
<dbReference type="InterPro" id="IPR016035">
    <property type="entry name" value="Acyl_Trfase/lysoPLipase"/>
</dbReference>
<gene>
    <name evidence="4" type="ORF">CBER1_09886</name>
</gene>
<dbReference type="STRING" id="357750.A0A2S6CJQ8"/>